<dbReference type="Proteomes" id="UP000821845">
    <property type="component" value="Chromosome 1"/>
</dbReference>
<evidence type="ECO:0000313" key="2">
    <source>
        <dbReference type="Proteomes" id="UP000821845"/>
    </source>
</evidence>
<dbReference type="EMBL" id="CM023481">
    <property type="protein sequence ID" value="KAH6945516.1"/>
    <property type="molecule type" value="Genomic_DNA"/>
</dbReference>
<gene>
    <name evidence="1" type="ORF">HPB50_008827</name>
</gene>
<sequence length="405" mass="44180">MGSASKQNKYVLRGCSDALDGRLIQFVDDLPACLLVCSLCSVVPFEHYSLSCKHVYCCPCFSESVKSPTTVRCPLDGEFLGEQQIVLRATANFDALRKVLVYCCNKDHGCSYKGTLEELQIHVQYCYEVSCGLCYTTMLRPLLADHVVAAHSATTPATSSSLKRGHEEVAVPSTNDPSDALVEVEDGGAAPEVAKQAVLAQAAATAHDRFLELVEAAAARAAEDEEQVNGTMSRDIFGSVNVITVTLSATPFRAQRSRICATNSDFAKQYTWTVSQYSKFRVGTHHVVSPMFIIAPGCGVQITVRLYGTTLFELSVSVKVRQCDDDSSQPPEWPFQNASLFTLFNKSGKGAHLTSPFTPNLFKTVSSSTEGSHLVSTWLTIGKMERTTFERDYVEDDGFSIGLSI</sequence>
<proteinExistence type="predicted"/>
<protein>
    <submittedName>
        <fullName evidence="1">Uncharacterized protein</fullName>
    </submittedName>
</protein>
<reference evidence="1" key="1">
    <citation type="submission" date="2020-05" db="EMBL/GenBank/DDBJ databases">
        <title>Large-scale comparative analyses of tick genomes elucidate their genetic diversity and vector capacities.</title>
        <authorList>
            <person name="Jia N."/>
            <person name="Wang J."/>
            <person name="Shi W."/>
            <person name="Du L."/>
            <person name="Sun Y."/>
            <person name="Zhan W."/>
            <person name="Jiang J."/>
            <person name="Wang Q."/>
            <person name="Zhang B."/>
            <person name="Ji P."/>
            <person name="Sakyi L.B."/>
            <person name="Cui X."/>
            <person name="Yuan T."/>
            <person name="Jiang B."/>
            <person name="Yang W."/>
            <person name="Lam T.T.-Y."/>
            <person name="Chang Q."/>
            <person name="Ding S."/>
            <person name="Wang X."/>
            <person name="Zhu J."/>
            <person name="Ruan X."/>
            <person name="Zhao L."/>
            <person name="Wei J."/>
            <person name="Que T."/>
            <person name="Du C."/>
            <person name="Cheng J."/>
            <person name="Dai P."/>
            <person name="Han X."/>
            <person name="Huang E."/>
            <person name="Gao Y."/>
            <person name="Liu J."/>
            <person name="Shao H."/>
            <person name="Ye R."/>
            <person name="Li L."/>
            <person name="Wei W."/>
            <person name="Wang X."/>
            <person name="Wang C."/>
            <person name="Yang T."/>
            <person name="Huo Q."/>
            <person name="Li W."/>
            <person name="Guo W."/>
            <person name="Chen H."/>
            <person name="Zhou L."/>
            <person name="Ni X."/>
            <person name="Tian J."/>
            <person name="Zhou Y."/>
            <person name="Sheng Y."/>
            <person name="Liu T."/>
            <person name="Pan Y."/>
            <person name="Xia L."/>
            <person name="Li J."/>
            <person name="Zhao F."/>
            <person name="Cao W."/>
        </authorList>
    </citation>
    <scope>NUCLEOTIDE SEQUENCE</scope>
    <source>
        <strain evidence="1">Hyas-2018</strain>
    </source>
</reference>
<name>A0ACB7THC5_HYAAI</name>
<evidence type="ECO:0000313" key="1">
    <source>
        <dbReference type="EMBL" id="KAH6945516.1"/>
    </source>
</evidence>
<keyword evidence="2" id="KW-1185">Reference proteome</keyword>
<accession>A0ACB7THC5</accession>
<organism evidence="1 2">
    <name type="scientific">Hyalomma asiaticum</name>
    <name type="common">Tick</name>
    <dbReference type="NCBI Taxonomy" id="266040"/>
    <lineage>
        <taxon>Eukaryota</taxon>
        <taxon>Metazoa</taxon>
        <taxon>Ecdysozoa</taxon>
        <taxon>Arthropoda</taxon>
        <taxon>Chelicerata</taxon>
        <taxon>Arachnida</taxon>
        <taxon>Acari</taxon>
        <taxon>Parasitiformes</taxon>
        <taxon>Ixodida</taxon>
        <taxon>Ixodoidea</taxon>
        <taxon>Ixodidae</taxon>
        <taxon>Hyalomminae</taxon>
        <taxon>Hyalomma</taxon>
    </lineage>
</organism>
<comment type="caution">
    <text evidence="1">The sequence shown here is derived from an EMBL/GenBank/DDBJ whole genome shotgun (WGS) entry which is preliminary data.</text>
</comment>